<dbReference type="InterPro" id="IPR043203">
    <property type="entry name" value="VGCC_Ca_Na"/>
</dbReference>
<dbReference type="InterPro" id="IPR018247">
    <property type="entry name" value="EF_Hand_1_Ca_BS"/>
</dbReference>
<feature type="region of interest" description="Disordered" evidence="6">
    <location>
        <begin position="560"/>
        <end position="615"/>
    </location>
</feature>
<comment type="caution">
    <text evidence="9">The sequence shown here is derived from an EMBL/GenBank/DDBJ whole genome shotgun (WGS) entry which is preliminary data.</text>
</comment>
<dbReference type="InterPro" id="IPR002048">
    <property type="entry name" value="EF_hand_dom"/>
</dbReference>
<dbReference type="InterPro" id="IPR011992">
    <property type="entry name" value="EF-hand-dom_pair"/>
</dbReference>
<keyword evidence="10" id="KW-1185">Reference proteome</keyword>
<accession>A0A813EHP1</accession>
<keyword evidence="3" id="KW-0106">Calcium</keyword>
<protein>
    <recommendedName>
        <fullName evidence="8">EF-hand domain-containing protein</fullName>
    </recommendedName>
</protein>
<dbReference type="PROSITE" id="PS50222">
    <property type="entry name" value="EF_HAND_2"/>
    <property type="match status" value="2"/>
</dbReference>
<dbReference type="SUPFAM" id="SSF81324">
    <property type="entry name" value="Voltage-gated potassium channels"/>
    <property type="match status" value="1"/>
</dbReference>
<gene>
    <name evidence="9" type="ORF">PGLA1383_LOCUS16855</name>
</gene>
<dbReference type="PANTHER" id="PTHR10037:SF62">
    <property type="entry name" value="SODIUM CHANNEL PROTEIN 60E"/>
    <property type="match status" value="1"/>
</dbReference>
<dbReference type="Gene3D" id="1.10.238.10">
    <property type="entry name" value="EF-hand"/>
    <property type="match status" value="1"/>
</dbReference>
<name>A0A813EHP1_POLGL</name>
<dbReference type="SMART" id="SM00054">
    <property type="entry name" value="EFh"/>
    <property type="match status" value="2"/>
</dbReference>
<reference evidence="9" key="1">
    <citation type="submission" date="2021-02" db="EMBL/GenBank/DDBJ databases">
        <authorList>
            <person name="Dougan E. K."/>
            <person name="Rhodes N."/>
            <person name="Thang M."/>
            <person name="Chan C."/>
        </authorList>
    </citation>
    <scope>NUCLEOTIDE SEQUENCE</scope>
</reference>
<dbReference type="Gene3D" id="1.20.120.350">
    <property type="entry name" value="Voltage-gated potassium channels. Chain C"/>
    <property type="match status" value="1"/>
</dbReference>
<sequence length="706" mass="79292">MSQLRCEILRLTERQQQQPQHQHPLDEEVHQPVVEHRLLTAAQHWSPPPLEVNGLEEDGPDIVATVTPTSSNFRSARATTNAETVNNFSLSRQLTSASVASRKSRHLGVNEQEIVKVMYSEASSFSGGAEGASSASFSFASMKRSVQTTGNLASCWQRFCRRYLSDGKKMYQTFEVFFCLVIVLNCIALGIEADTDVRDNLTGQLMHTFVVSEFVFTSLFLFELLVRMACLGIKRFFPWDTSNWWNCLDACLVLAAVFFSWIVPLLAMAGFEINKDAARTISALRGVRLLRLVQVVRKVDIFHEVWLLLRGLTDSMRVLFWTIIVIVFITYIFAVFGLVMIAKNISELHHDVQLQANPDLEEKATLEMLSSYLCGLSQMMYTLVQVLTLDSFNAITRPLLVYIPWSWLFWYAYIAIAVFVLMNLVTAIIVENAVSASRNDEERMLSMRAQAKSSELHQLKNLFFLMDSDGDGILSFSEFEAAFNDPTIIQKWRLLDFEPEECKRLFKLLDTGDGNIDTEEFFEGLSRMKGPAQAKDVFALKRQVDGLLLTLGDIRQNLGISEPESPRLGSNNTNSNNNNNNTNQAHTSAESYSQDGELERQTSKNPGSDSWGMDFLSSRRSMGSATFLLSKLNPFRSSEASSLPCPIKVDDVLAVSESEDEASPPPASLSRLISEEAPEEPPTALIPDLGLELRNSHPRLKLDVEI</sequence>
<dbReference type="InterPro" id="IPR005821">
    <property type="entry name" value="Ion_trans_dom"/>
</dbReference>
<feature type="transmembrane region" description="Helical" evidence="7">
    <location>
        <begin position="318"/>
        <end position="341"/>
    </location>
</feature>
<proteinExistence type="predicted"/>
<feature type="transmembrane region" description="Helical" evidence="7">
    <location>
        <begin position="247"/>
        <end position="271"/>
    </location>
</feature>
<evidence type="ECO:0000256" key="6">
    <source>
        <dbReference type="SAM" id="MobiDB-lite"/>
    </source>
</evidence>
<dbReference type="Pfam" id="PF00520">
    <property type="entry name" value="Ion_trans"/>
    <property type="match status" value="1"/>
</dbReference>
<keyword evidence="2 7" id="KW-0812">Transmembrane</keyword>
<dbReference type="PROSITE" id="PS00018">
    <property type="entry name" value="EF_HAND_1"/>
    <property type="match status" value="1"/>
</dbReference>
<evidence type="ECO:0000256" key="5">
    <source>
        <dbReference type="ARBA" id="ARBA00023136"/>
    </source>
</evidence>
<dbReference type="EMBL" id="CAJNNV010010270">
    <property type="protein sequence ID" value="CAE8598447.1"/>
    <property type="molecule type" value="Genomic_DNA"/>
</dbReference>
<evidence type="ECO:0000313" key="9">
    <source>
        <dbReference type="EMBL" id="CAE8598447.1"/>
    </source>
</evidence>
<evidence type="ECO:0000256" key="1">
    <source>
        <dbReference type="ARBA" id="ARBA00004141"/>
    </source>
</evidence>
<dbReference type="OrthoDB" id="416585at2759"/>
<dbReference type="Proteomes" id="UP000654075">
    <property type="component" value="Unassembled WGS sequence"/>
</dbReference>
<evidence type="ECO:0000256" key="4">
    <source>
        <dbReference type="ARBA" id="ARBA00022989"/>
    </source>
</evidence>
<comment type="subcellular location">
    <subcellularLocation>
        <location evidence="1">Membrane</location>
        <topology evidence="1">Multi-pass membrane protein</topology>
    </subcellularLocation>
</comment>
<dbReference type="Gene3D" id="1.10.287.70">
    <property type="match status" value="1"/>
</dbReference>
<dbReference type="AlphaFoldDB" id="A0A813EHP1"/>
<organism evidence="9 10">
    <name type="scientific">Polarella glacialis</name>
    <name type="common">Dinoflagellate</name>
    <dbReference type="NCBI Taxonomy" id="89957"/>
    <lineage>
        <taxon>Eukaryota</taxon>
        <taxon>Sar</taxon>
        <taxon>Alveolata</taxon>
        <taxon>Dinophyceae</taxon>
        <taxon>Suessiales</taxon>
        <taxon>Suessiaceae</taxon>
        <taxon>Polarella</taxon>
    </lineage>
</organism>
<dbReference type="GO" id="GO:0001518">
    <property type="term" value="C:voltage-gated sodium channel complex"/>
    <property type="evidence" value="ECO:0007669"/>
    <property type="project" value="TreeGrafter"/>
</dbReference>
<evidence type="ECO:0000256" key="3">
    <source>
        <dbReference type="ARBA" id="ARBA00022837"/>
    </source>
</evidence>
<feature type="transmembrane region" description="Helical" evidence="7">
    <location>
        <begin position="171"/>
        <end position="193"/>
    </location>
</feature>
<feature type="compositionally biased region" description="Low complexity" evidence="6">
    <location>
        <begin position="570"/>
        <end position="583"/>
    </location>
</feature>
<feature type="region of interest" description="Disordered" evidence="6">
    <location>
        <begin position="656"/>
        <end position="686"/>
    </location>
</feature>
<feature type="domain" description="EF-hand" evidence="8">
    <location>
        <begin position="497"/>
        <end position="531"/>
    </location>
</feature>
<dbReference type="InterPro" id="IPR027359">
    <property type="entry name" value="Volt_channel_dom_sf"/>
</dbReference>
<feature type="compositionally biased region" description="Polar residues" evidence="6">
    <location>
        <begin position="584"/>
        <end position="594"/>
    </location>
</feature>
<dbReference type="CDD" id="cd00051">
    <property type="entry name" value="EFh"/>
    <property type="match status" value="1"/>
</dbReference>
<feature type="transmembrane region" description="Helical" evidence="7">
    <location>
        <begin position="408"/>
        <end position="430"/>
    </location>
</feature>
<evidence type="ECO:0000259" key="8">
    <source>
        <dbReference type="PROSITE" id="PS50222"/>
    </source>
</evidence>
<dbReference type="GO" id="GO:0005248">
    <property type="term" value="F:voltage-gated sodium channel activity"/>
    <property type="evidence" value="ECO:0007669"/>
    <property type="project" value="TreeGrafter"/>
</dbReference>
<feature type="domain" description="EF-hand" evidence="8">
    <location>
        <begin position="454"/>
        <end position="489"/>
    </location>
</feature>
<evidence type="ECO:0000256" key="7">
    <source>
        <dbReference type="SAM" id="Phobius"/>
    </source>
</evidence>
<dbReference type="GO" id="GO:0005509">
    <property type="term" value="F:calcium ion binding"/>
    <property type="evidence" value="ECO:0007669"/>
    <property type="project" value="InterPro"/>
</dbReference>
<dbReference type="SUPFAM" id="SSF47473">
    <property type="entry name" value="EF-hand"/>
    <property type="match status" value="1"/>
</dbReference>
<evidence type="ECO:0000313" key="10">
    <source>
        <dbReference type="Proteomes" id="UP000654075"/>
    </source>
</evidence>
<feature type="transmembrane region" description="Helical" evidence="7">
    <location>
        <begin position="205"/>
        <end position="226"/>
    </location>
</feature>
<keyword evidence="5 7" id="KW-0472">Membrane</keyword>
<keyword evidence="4 7" id="KW-1133">Transmembrane helix</keyword>
<dbReference type="PANTHER" id="PTHR10037">
    <property type="entry name" value="VOLTAGE-GATED CATION CHANNEL CALCIUM AND SODIUM"/>
    <property type="match status" value="1"/>
</dbReference>
<evidence type="ECO:0000256" key="2">
    <source>
        <dbReference type="ARBA" id="ARBA00022692"/>
    </source>
</evidence>